<proteinExistence type="predicted"/>
<organism evidence="2 3">
    <name type="scientific">Endocarpon pusillum</name>
    <dbReference type="NCBI Taxonomy" id="364733"/>
    <lineage>
        <taxon>Eukaryota</taxon>
        <taxon>Fungi</taxon>
        <taxon>Dikarya</taxon>
        <taxon>Ascomycota</taxon>
        <taxon>Pezizomycotina</taxon>
        <taxon>Eurotiomycetes</taxon>
        <taxon>Chaetothyriomycetidae</taxon>
        <taxon>Verrucariales</taxon>
        <taxon>Verrucariaceae</taxon>
        <taxon>Endocarpon</taxon>
    </lineage>
</organism>
<evidence type="ECO:0000313" key="2">
    <source>
        <dbReference type="EMBL" id="KAF7505535.1"/>
    </source>
</evidence>
<protein>
    <submittedName>
        <fullName evidence="2">Uncharacterized protein</fullName>
    </submittedName>
</protein>
<accession>A0A8H7AI17</accession>
<name>A0A8H7AI17_9EURO</name>
<keyword evidence="3" id="KW-1185">Reference proteome</keyword>
<reference evidence="2" key="1">
    <citation type="submission" date="2020-02" db="EMBL/GenBank/DDBJ databases">
        <authorList>
            <person name="Palmer J.M."/>
        </authorList>
    </citation>
    <scope>NUCLEOTIDE SEQUENCE</scope>
    <source>
        <strain evidence="2">EPUS1.4</strain>
        <tissue evidence="2">Thallus</tissue>
    </source>
</reference>
<dbReference type="EMBL" id="JAACFV010000107">
    <property type="protein sequence ID" value="KAF7505535.1"/>
    <property type="molecule type" value="Genomic_DNA"/>
</dbReference>
<dbReference type="Proteomes" id="UP000606974">
    <property type="component" value="Unassembled WGS sequence"/>
</dbReference>
<comment type="caution">
    <text evidence="2">The sequence shown here is derived from an EMBL/GenBank/DDBJ whole genome shotgun (WGS) entry which is preliminary data.</text>
</comment>
<evidence type="ECO:0000256" key="1">
    <source>
        <dbReference type="SAM" id="MobiDB-lite"/>
    </source>
</evidence>
<gene>
    <name evidence="2" type="ORF">GJ744_000697</name>
</gene>
<evidence type="ECO:0000313" key="3">
    <source>
        <dbReference type="Proteomes" id="UP000606974"/>
    </source>
</evidence>
<feature type="region of interest" description="Disordered" evidence="1">
    <location>
        <begin position="1"/>
        <end position="20"/>
    </location>
</feature>
<feature type="compositionally biased region" description="Pro residues" evidence="1">
    <location>
        <begin position="9"/>
        <end position="18"/>
    </location>
</feature>
<dbReference type="AlphaFoldDB" id="A0A8H7AI17"/>
<sequence>MGLSEDIPPAMPSFPPPGQRRIALEPSMTFPAIFIEGSHEVPSRFPRLRKTMDEPLFHRLACDRPPRLTSACAFQRDGSHVSVTTGDITATRGLTKRRDFLPPPRTLMKSNVSDIACGTLIPTSMAYQRYAKSEVPRLKRVERASKCSKLSLRLLAAAQANFLKSSHFKAKTGPSSGSRGLVLAYI</sequence>